<reference evidence="2 3" key="1">
    <citation type="submission" date="2013-04" db="EMBL/GenBank/DDBJ databases">
        <authorList>
            <person name="Harkins D.M."/>
            <person name="Durkin A.S."/>
            <person name="Brinkac L.M."/>
            <person name="Haft D.H."/>
            <person name="Selengut J.D."/>
            <person name="Sanka R."/>
            <person name="DePew J."/>
            <person name="Purushe J."/>
            <person name="Hartskeerl R.A."/>
            <person name="Ahmed A."/>
            <person name="van der Linden H."/>
            <person name="Goris M.G.A."/>
            <person name="Vinetz J.M."/>
            <person name="Sutton G.G."/>
            <person name="Nierman W.C."/>
            <person name="Fouts D.E."/>
        </authorList>
    </citation>
    <scope>NUCLEOTIDE SEQUENCE [LARGE SCALE GENOMIC DNA]</scope>
    <source>
        <strain evidence="2 3">Sao Paulo</strain>
    </source>
</reference>
<dbReference type="AlphaFoldDB" id="A0A5E8HBC4"/>
<dbReference type="RefSeq" id="WP_015678970.1">
    <property type="nucleotide sequence ID" value="NZ_AOGX02000039.1"/>
</dbReference>
<feature type="signal peptide" evidence="1">
    <location>
        <begin position="1"/>
        <end position="23"/>
    </location>
</feature>
<dbReference type="OrthoDB" id="344047at2"/>
<name>A0A5E8HBC4_9LEPT</name>
<keyword evidence="1" id="KW-0732">Signal</keyword>
<feature type="chain" id="PRO_5023052154" description="Lipoprotein" evidence="1">
    <location>
        <begin position="24"/>
        <end position="589"/>
    </location>
</feature>
<accession>A0A5E8HBC4</accession>
<dbReference type="Proteomes" id="UP000013996">
    <property type="component" value="Unassembled WGS sequence"/>
</dbReference>
<evidence type="ECO:0008006" key="4">
    <source>
        <dbReference type="Google" id="ProtNLM"/>
    </source>
</evidence>
<evidence type="ECO:0000313" key="2">
    <source>
        <dbReference type="EMBL" id="EOQ87306.1"/>
    </source>
</evidence>
<comment type="caution">
    <text evidence="2">The sequence shown here is derived from an EMBL/GenBank/DDBJ whole genome shotgun (WGS) entry which is preliminary data.</text>
</comment>
<protein>
    <recommendedName>
        <fullName evidence="4">Lipoprotein</fullName>
    </recommendedName>
</protein>
<dbReference type="EMBL" id="AOGX02000039">
    <property type="protein sequence ID" value="EOQ87306.1"/>
    <property type="molecule type" value="Genomic_DNA"/>
</dbReference>
<evidence type="ECO:0000313" key="3">
    <source>
        <dbReference type="Proteomes" id="UP000013996"/>
    </source>
</evidence>
<proteinExistence type="predicted"/>
<sequence length="589" mass="64080">MKIKTLCKLTLALIFSILTFTQCKIFKESDLDPNSKLSNLLNLFRTASFIDAFNGMSQTLMIVQITDSLGNPIAGGELVYSVYNENDENNVAVSDFGNTGNYSPYKNTLGANGRTILKFSERGIAEGIVYRNPGDTNPIGSFRFRNYKGITIETFSFYSVSGEIKVNVEDLSNYPNPIGYITNMVPIGTANGRSFLIGKIFYTFDGGSVNGRYENYILSSADGVTYDQVIPLNANEFVSSTGSKRTLHSAIAYDGTRYVVFVNEVELDSGNFVIGNRNLAFSFFTTSPSYVALDPIVLSLPNGIQILNPLGSAALKTFEHPMFSVGNRFFVVADNASFAPQREVPYLVSLTDSNHVELSSATYNCLRTSISDFSAYGKLTLGDTDYIHCPTSPMPGTSINATVINGNDLSYNTLTFSGGVSTVNSFPSVFADQLIGIVIVSGSPRGSLLPTGSYLSNGANISFSSNIPNFIVPFGSSNPLLRNITSSLDVGFAITADNPNLETATNRAIIKITNQLDSGTVYNLPSTQPIFNENTTTHRQFFSTHGNLTYSWDALQSVTSPASVGSFRFFATRNIGPDTWKDVKLIRIK</sequence>
<evidence type="ECO:0000256" key="1">
    <source>
        <dbReference type="SAM" id="SignalP"/>
    </source>
</evidence>
<organism evidence="2 3">
    <name type="scientific">Leptospira yanagawae serovar Saopaulo str. Sao Paulo = ATCC 700523</name>
    <dbReference type="NCBI Taxonomy" id="1249483"/>
    <lineage>
        <taxon>Bacteria</taxon>
        <taxon>Pseudomonadati</taxon>
        <taxon>Spirochaetota</taxon>
        <taxon>Spirochaetia</taxon>
        <taxon>Leptospirales</taxon>
        <taxon>Leptospiraceae</taxon>
        <taxon>Leptospira</taxon>
    </lineage>
</organism>
<dbReference type="STRING" id="1249483.LEP1GSC202_3556"/>
<gene>
    <name evidence="2" type="ORF">LEP1GSC202_3556</name>
</gene>